<gene>
    <name evidence="3" type="ORF">ACIBG2_36575</name>
</gene>
<organism evidence="3 4">
    <name type="scientific">Nonomuraea typhae</name>
    <dbReference type="NCBI Taxonomy" id="2603600"/>
    <lineage>
        <taxon>Bacteria</taxon>
        <taxon>Bacillati</taxon>
        <taxon>Actinomycetota</taxon>
        <taxon>Actinomycetes</taxon>
        <taxon>Streptosporangiales</taxon>
        <taxon>Streptosporangiaceae</taxon>
        <taxon>Nonomuraea</taxon>
    </lineage>
</organism>
<keyword evidence="1" id="KW-0732">Signal</keyword>
<name>A0ABW7Z438_9ACTN</name>
<feature type="chain" id="PRO_5046245192" description="Ig-like domain-containing protein" evidence="1">
    <location>
        <begin position="26"/>
        <end position="126"/>
    </location>
</feature>
<accession>A0ABW7Z438</accession>
<dbReference type="PROSITE" id="PS50835">
    <property type="entry name" value="IG_LIKE"/>
    <property type="match status" value="1"/>
</dbReference>
<feature type="signal peptide" evidence="1">
    <location>
        <begin position="1"/>
        <end position="25"/>
    </location>
</feature>
<keyword evidence="4" id="KW-1185">Reference proteome</keyword>
<protein>
    <recommendedName>
        <fullName evidence="2">Ig-like domain-containing protein</fullName>
    </recommendedName>
</protein>
<evidence type="ECO:0000259" key="2">
    <source>
        <dbReference type="PROSITE" id="PS50835"/>
    </source>
</evidence>
<dbReference type="InterPro" id="IPR007110">
    <property type="entry name" value="Ig-like_dom"/>
</dbReference>
<dbReference type="EMBL" id="JBITGY010000011">
    <property type="protein sequence ID" value="MFI6502943.1"/>
    <property type="molecule type" value="Genomic_DNA"/>
</dbReference>
<sequence>MRTSYKIALPALLAAGLLMSPAALSAPASAAVRSGSAAAMALTLDGGSCEALARRFLCEVAFSGGVAPTSVRWFVNGNRIPSFDDRRFVTVGCQPTFAYAIRAVVSDAAGASVEFRTTGICRSGNP</sequence>
<evidence type="ECO:0000313" key="4">
    <source>
        <dbReference type="Proteomes" id="UP001612741"/>
    </source>
</evidence>
<dbReference type="RefSeq" id="WP_397088613.1">
    <property type="nucleotide sequence ID" value="NZ_JBITGY010000011.1"/>
</dbReference>
<evidence type="ECO:0000256" key="1">
    <source>
        <dbReference type="SAM" id="SignalP"/>
    </source>
</evidence>
<reference evidence="3 4" key="1">
    <citation type="submission" date="2024-10" db="EMBL/GenBank/DDBJ databases">
        <title>The Natural Products Discovery Center: Release of the First 8490 Sequenced Strains for Exploring Actinobacteria Biosynthetic Diversity.</title>
        <authorList>
            <person name="Kalkreuter E."/>
            <person name="Kautsar S.A."/>
            <person name="Yang D."/>
            <person name="Bader C.D."/>
            <person name="Teijaro C.N."/>
            <person name="Fluegel L."/>
            <person name="Davis C.M."/>
            <person name="Simpson J.R."/>
            <person name="Lauterbach L."/>
            <person name="Steele A.D."/>
            <person name="Gui C."/>
            <person name="Meng S."/>
            <person name="Li G."/>
            <person name="Viehrig K."/>
            <person name="Ye F."/>
            <person name="Su P."/>
            <person name="Kiefer A.F."/>
            <person name="Nichols A."/>
            <person name="Cepeda A.J."/>
            <person name="Yan W."/>
            <person name="Fan B."/>
            <person name="Jiang Y."/>
            <person name="Adhikari A."/>
            <person name="Zheng C.-J."/>
            <person name="Schuster L."/>
            <person name="Cowan T.M."/>
            <person name="Smanski M.J."/>
            <person name="Chevrette M.G."/>
            <person name="De Carvalho L.P.S."/>
            <person name="Shen B."/>
        </authorList>
    </citation>
    <scope>NUCLEOTIDE SEQUENCE [LARGE SCALE GENOMIC DNA]</scope>
    <source>
        <strain evidence="3 4">NPDC050545</strain>
    </source>
</reference>
<proteinExistence type="predicted"/>
<evidence type="ECO:0000313" key="3">
    <source>
        <dbReference type="EMBL" id="MFI6502943.1"/>
    </source>
</evidence>
<comment type="caution">
    <text evidence="3">The sequence shown here is derived from an EMBL/GenBank/DDBJ whole genome shotgun (WGS) entry which is preliminary data.</text>
</comment>
<feature type="domain" description="Ig-like" evidence="2">
    <location>
        <begin position="21"/>
        <end position="126"/>
    </location>
</feature>
<dbReference type="Proteomes" id="UP001612741">
    <property type="component" value="Unassembled WGS sequence"/>
</dbReference>